<organism evidence="1 2">
    <name type="scientific">Plectus sambesii</name>
    <dbReference type="NCBI Taxonomy" id="2011161"/>
    <lineage>
        <taxon>Eukaryota</taxon>
        <taxon>Metazoa</taxon>
        <taxon>Ecdysozoa</taxon>
        <taxon>Nematoda</taxon>
        <taxon>Chromadorea</taxon>
        <taxon>Plectida</taxon>
        <taxon>Plectina</taxon>
        <taxon>Plectoidea</taxon>
        <taxon>Plectidae</taxon>
        <taxon>Plectus</taxon>
    </lineage>
</organism>
<keyword evidence="1" id="KW-1185">Reference proteome</keyword>
<accession>A0A914XSV5</accession>
<proteinExistence type="predicted"/>
<name>A0A914XSV5_9BILA</name>
<dbReference type="AlphaFoldDB" id="A0A914XSV5"/>
<dbReference type="WBParaSite" id="PSAMB.scaffold9798size4614.g32752.t1">
    <property type="protein sequence ID" value="PSAMB.scaffold9798size4614.g32752.t1"/>
    <property type="gene ID" value="PSAMB.scaffold9798size4614.g32752"/>
</dbReference>
<sequence>MTVDDELVAELLQPHLNLLAASEGLVFDGSRVLTSSNSMKSLLAKITKNGVDVRFLDGTLEVNLALLTDDTLCSAANLSALVVLPFASTSYSLPTLTDATLLRIAQQKAPIHHFVFGSHMSTGFTINGIIALVKAWQNAEVSGVCRRLFPWLEDMKIWKFGRIRSTKDEFSTAFLSLPKSRIYLPTSLKYEAIALVENALDNHFELRVTCSLMN</sequence>
<dbReference type="Proteomes" id="UP000887566">
    <property type="component" value="Unplaced"/>
</dbReference>
<evidence type="ECO:0000313" key="1">
    <source>
        <dbReference type="Proteomes" id="UP000887566"/>
    </source>
</evidence>
<evidence type="ECO:0000313" key="2">
    <source>
        <dbReference type="WBParaSite" id="PSAMB.scaffold9798size4614.g32752.t1"/>
    </source>
</evidence>
<reference evidence="2" key="1">
    <citation type="submission" date="2022-11" db="UniProtKB">
        <authorList>
            <consortium name="WormBaseParasite"/>
        </authorList>
    </citation>
    <scope>IDENTIFICATION</scope>
</reference>
<protein>
    <submittedName>
        <fullName evidence="2">Uncharacterized protein</fullName>
    </submittedName>
</protein>